<evidence type="ECO:0000313" key="2">
    <source>
        <dbReference type="EMBL" id="KAH0573144.1"/>
    </source>
</evidence>
<dbReference type="AlphaFoldDB" id="V6LDU1"/>
<evidence type="ECO:0000313" key="1">
    <source>
        <dbReference type="EMBL" id="EST41856.1"/>
    </source>
</evidence>
<dbReference type="Proteomes" id="UP000018208">
    <property type="component" value="Unassembled WGS sequence"/>
</dbReference>
<name>V6LDU1_9EUKA</name>
<dbReference type="VEuPathDB" id="GiardiaDB:SS50377_25263"/>
<sequence length="251" mass="29216">MGCGSPPFIVDNALQQEPNQQSTIQYKLQAIIPLQTQAQPLSRSNTETTFKASTALRDYKKMNYEIQKLYDQLDPEHIFVIEETIFQSFMQSVFHFVSTETLLQFFQFLSFPIAPKVVGDIISIIIKNPFQKPSLQFKQKEVLPPKKEVKIHIKNEIFDELQINQIVQSIKLFTYLAENGFQPNYQIFNQYIDDNLLSEGIDLDEFPEIFNYFTDQKQIHNIILVDELEGSIEEVVGMTDWQQSTEEETES</sequence>
<protein>
    <submittedName>
        <fullName evidence="1">Uncharacterized protein</fullName>
    </submittedName>
</protein>
<dbReference type="EMBL" id="AUWU02000005">
    <property type="protein sequence ID" value="KAH0573144.1"/>
    <property type="molecule type" value="Genomic_DNA"/>
</dbReference>
<dbReference type="EMBL" id="KI546167">
    <property type="protein sequence ID" value="EST41856.1"/>
    <property type="molecule type" value="Genomic_DNA"/>
</dbReference>
<keyword evidence="3" id="KW-1185">Reference proteome</keyword>
<gene>
    <name evidence="1" type="ORF">SS50377_18690</name>
    <name evidence="2" type="ORF">SS50377_25263</name>
</gene>
<reference evidence="1 2" key="1">
    <citation type="journal article" date="2014" name="PLoS Genet.">
        <title>The Genome of Spironucleus salmonicida Highlights a Fish Pathogen Adapted to Fluctuating Environments.</title>
        <authorList>
            <person name="Xu F."/>
            <person name="Jerlstrom-Hultqvist J."/>
            <person name="Einarsson E."/>
            <person name="Astvaldsson A."/>
            <person name="Svard S.G."/>
            <person name="Andersson J.O."/>
        </authorList>
    </citation>
    <scope>NUCLEOTIDE SEQUENCE</scope>
    <source>
        <strain evidence="2">ATCC 50377</strain>
    </source>
</reference>
<evidence type="ECO:0000313" key="3">
    <source>
        <dbReference type="Proteomes" id="UP000018208"/>
    </source>
</evidence>
<reference evidence="2" key="2">
    <citation type="submission" date="2020-12" db="EMBL/GenBank/DDBJ databases">
        <title>New Spironucleus salmonicida genome in near-complete chromosomes.</title>
        <authorList>
            <person name="Xu F."/>
            <person name="Kurt Z."/>
            <person name="Jimenez-Gonzalez A."/>
            <person name="Astvaldsson A."/>
            <person name="Andersson J.O."/>
            <person name="Svard S.G."/>
        </authorList>
    </citation>
    <scope>NUCLEOTIDE SEQUENCE</scope>
    <source>
        <strain evidence="2">ATCC 50377</strain>
    </source>
</reference>
<accession>V6LDU1</accession>
<proteinExistence type="predicted"/>
<organism evidence="1">
    <name type="scientific">Spironucleus salmonicida</name>
    <dbReference type="NCBI Taxonomy" id="348837"/>
    <lineage>
        <taxon>Eukaryota</taxon>
        <taxon>Metamonada</taxon>
        <taxon>Diplomonadida</taxon>
        <taxon>Hexamitidae</taxon>
        <taxon>Hexamitinae</taxon>
        <taxon>Spironucleus</taxon>
    </lineage>
</organism>